<evidence type="ECO:0000256" key="1">
    <source>
        <dbReference type="SAM" id="MobiDB-lite"/>
    </source>
</evidence>
<feature type="region of interest" description="Disordered" evidence="1">
    <location>
        <begin position="104"/>
        <end position="132"/>
    </location>
</feature>
<keyword evidence="4" id="KW-1185">Reference proteome</keyword>
<organism evidence="3 4">
    <name type="scientific">Lactococcus allomyrinae</name>
    <dbReference type="NCBI Taxonomy" id="2419773"/>
    <lineage>
        <taxon>Bacteria</taxon>
        <taxon>Bacillati</taxon>
        <taxon>Bacillota</taxon>
        <taxon>Bacilli</taxon>
        <taxon>Lactobacillales</taxon>
        <taxon>Streptococcaceae</taxon>
        <taxon>Lactococcus</taxon>
    </lineage>
</organism>
<accession>A0A387BKW2</accession>
<reference evidence="3 4" key="1">
    <citation type="submission" date="2018-09" db="EMBL/GenBank/DDBJ databases">
        <title>Genome sequencing of strain 1JSPR-7.</title>
        <authorList>
            <person name="Heo J."/>
            <person name="Kim S.-J."/>
            <person name="Kwon S.-W."/>
        </authorList>
    </citation>
    <scope>NUCLEOTIDE SEQUENCE [LARGE SCALE GENOMIC DNA]</scope>
    <source>
        <strain evidence="3 4">1JSPR-7</strain>
    </source>
</reference>
<evidence type="ECO:0008006" key="5">
    <source>
        <dbReference type="Google" id="ProtNLM"/>
    </source>
</evidence>
<dbReference type="KEGG" id="lact:D7I46_11805"/>
<proteinExistence type="predicted"/>
<keyword evidence="2" id="KW-0732">Signal</keyword>
<name>A0A387BKW2_9LACT</name>
<dbReference type="EMBL" id="CP032627">
    <property type="protein sequence ID" value="AYG01677.1"/>
    <property type="molecule type" value="Genomic_DNA"/>
</dbReference>
<evidence type="ECO:0000313" key="4">
    <source>
        <dbReference type="Proteomes" id="UP000269374"/>
    </source>
</evidence>
<feature type="signal peptide" evidence="2">
    <location>
        <begin position="1"/>
        <end position="25"/>
    </location>
</feature>
<evidence type="ECO:0000313" key="3">
    <source>
        <dbReference type="EMBL" id="AYG01677.1"/>
    </source>
</evidence>
<dbReference type="AlphaFoldDB" id="A0A387BKW2"/>
<sequence length="137" mass="14969">MKKLSIIGMLTLILVALTFSFQASAATKKNLTLDLPTSVYANNKRVATIHGKTKPNAKVKIGTFGKSVKANKKGEFTLKYKISKKKAEKVIKITSKIGKNKVSKKVTIKKKSSNKPKASTTSEKDWDNAGQINLSIC</sequence>
<dbReference type="RefSeq" id="WP_120773046.1">
    <property type="nucleotide sequence ID" value="NZ_CP032627.1"/>
</dbReference>
<dbReference type="Proteomes" id="UP000269374">
    <property type="component" value="Chromosome"/>
</dbReference>
<feature type="compositionally biased region" description="Basic residues" evidence="1">
    <location>
        <begin position="104"/>
        <end position="114"/>
    </location>
</feature>
<gene>
    <name evidence="3" type="ORF">D7I46_11805</name>
</gene>
<evidence type="ECO:0000256" key="2">
    <source>
        <dbReference type="SAM" id="SignalP"/>
    </source>
</evidence>
<feature type="chain" id="PRO_5017227240" description="Bacterial Ig domain-containing protein" evidence="2">
    <location>
        <begin position="26"/>
        <end position="137"/>
    </location>
</feature>
<protein>
    <recommendedName>
        <fullName evidence="5">Bacterial Ig domain-containing protein</fullName>
    </recommendedName>
</protein>